<name>A0A176YQT2_9BRAD</name>
<dbReference type="Pfam" id="PF13683">
    <property type="entry name" value="rve_3"/>
    <property type="match status" value="1"/>
</dbReference>
<dbReference type="SUPFAM" id="SSF53098">
    <property type="entry name" value="Ribonuclease H-like"/>
    <property type="match status" value="1"/>
</dbReference>
<dbReference type="Proteomes" id="UP000076959">
    <property type="component" value="Unassembled WGS sequence"/>
</dbReference>
<feature type="domain" description="Integrase catalytic" evidence="1">
    <location>
        <begin position="3"/>
        <end position="130"/>
    </location>
</feature>
<sequence>MLSKTAPPPQAAAPSWKAALAKSASATGLICFTLAAIALRIERPWPILLTERTSLTPDLRVVRELDAVIATRGCSAMIVSDNGTEFTSMTILRWSQQRQVEWHYIARGKPQQNAFIESFNVSTAACAMSC</sequence>
<dbReference type="InterPro" id="IPR012337">
    <property type="entry name" value="RNaseH-like_sf"/>
</dbReference>
<evidence type="ECO:0000313" key="3">
    <source>
        <dbReference type="Proteomes" id="UP000076959"/>
    </source>
</evidence>
<dbReference type="EMBL" id="LUUB01000056">
    <property type="protein sequence ID" value="OAF09278.1"/>
    <property type="molecule type" value="Genomic_DNA"/>
</dbReference>
<dbReference type="GO" id="GO:0015074">
    <property type="term" value="P:DNA integration"/>
    <property type="evidence" value="ECO:0007669"/>
    <property type="project" value="InterPro"/>
</dbReference>
<organism evidence="2 3">
    <name type="scientific">Bradyrhizobium centrolobii</name>
    <dbReference type="NCBI Taxonomy" id="1505087"/>
    <lineage>
        <taxon>Bacteria</taxon>
        <taxon>Pseudomonadati</taxon>
        <taxon>Pseudomonadota</taxon>
        <taxon>Alphaproteobacteria</taxon>
        <taxon>Hyphomicrobiales</taxon>
        <taxon>Nitrobacteraceae</taxon>
        <taxon>Bradyrhizobium</taxon>
    </lineage>
</organism>
<reference evidence="2 3" key="1">
    <citation type="submission" date="2016-03" db="EMBL/GenBank/DDBJ databases">
        <title>Draft Genome Sequence of the Strain BR 10245 (Bradyrhizobium sp.) isolated from nodules of Centrolobium paraense.</title>
        <authorList>
            <person name="Simoes-Araujo J.L.Sr."/>
            <person name="Barauna A.C."/>
            <person name="Silva K."/>
            <person name="Zilli J.E."/>
        </authorList>
    </citation>
    <scope>NUCLEOTIDE SEQUENCE [LARGE SCALE GENOMIC DNA]</scope>
    <source>
        <strain evidence="2 3">BR 10245</strain>
    </source>
</reference>
<dbReference type="Gene3D" id="3.30.420.10">
    <property type="entry name" value="Ribonuclease H-like superfamily/Ribonuclease H"/>
    <property type="match status" value="1"/>
</dbReference>
<gene>
    <name evidence="2" type="ORF">AYJ54_13510</name>
</gene>
<dbReference type="AlphaFoldDB" id="A0A176YQT2"/>
<evidence type="ECO:0000259" key="1">
    <source>
        <dbReference type="PROSITE" id="PS50994"/>
    </source>
</evidence>
<dbReference type="InterPro" id="IPR001584">
    <property type="entry name" value="Integrase_cat-core"/>
</dbReference>
<protein>
    <recommendedName>
        <fullName evidence="1">Integrase catalytic domain-containing protein</fullName>
    </recommendedName>
</protein>
<keyword evidence="3" id="KW-1185">Reference proteome</keyword>
<comment type="caution">
    <text evidence="2">The sequence shown here is derived from an EMBL/GenBank/DDBJ whole genome shotgun (WGS) entry which is preliminary data.</text>
</comment>
<proteinExistence type="predicted"/>
<dbReference type="STRING" id="1505087.AYJ54_13510"/>
<evidence type="ECO:0000313" key="2">
    <source>
        <dbReference type="EMBL" id="OAF09278.1"/>
    </source>
</evidence>
<dbReference type="PROSITE" id="PS50994">
    <property type="entry name" value="INTEGRASE"/>
    <property type="match status" value="1"/>
</dbReference>
<dbReference type="PANTHER" id="PTHR47515">
    <property type="entry name" value="LOW CALCIUM RESPONSE LOCUS PROTEIN T"/>
    <property type="match status" value="1"/>
</dbReference>
<dbReference type="InterPro" id="IPR036397">
    <property type="entry name" value="RNaseH_sf"/>
</dbReference>
<dbReference type="GO" id="GO:0003676">
    <property type="term" value="F:nucleic acid binding"/>
    <property type="evidence" value="ECO:0007669"/>
    <property type="project" value="InterPro"/>
</dbReference>
<accession>A0A176YQT2</accession>
<dbReference type="PANTHER" id="PTHR47515:SF1">
    <property type="entry name" value="BLR2054 PROTEIN"/>
    <property type="match status" value="1"/>
</dbReference>